<dbReference type="PANTHER" id="PTHR48079">
    <property type="entry name" value="PROTEIN YEEZ"/>
    <property type="match status" value="1"/>
</dbReference>
<accession>W9YJ41</accession>
<dbReference type="eggNOG" id="ENOG502SJ62">
    <property type="taxonomic scope" value="Eukaryota"/>
</dbReference>
<dbReference type="EMBL" id="AMGY01000002">
    <property type="protein sequence ID" value="EXJ89271.1"/>
    <property type="molecule type" value="Genomic_DNA"/>
</dbReference>
<evidence type="ECO:0000259" key="1">
    <source>
        <dbReference type="Pfam" id="PF01370"/>
    </source>
</evidence>
<dbReference type="RefSeq" id="XP_007730668.1">
    <property type="nucleotide sequence ID" value="XM_007732478.1"/>
</dbReference>
<dbReference type="OrthoDB" id="10262413at2759"/>
<dbReference type="GO" id="GO:0004029">
    <property type="term" value="F:aldehyde dehydrogenase (NAD+) activity"/>
    <property type="evidence" value="ECO:0007669"/>
    <property type="project" value="TreeGrafter"/>
</dbReference>
<dbReference type="InterPro" id="IPR036291">
    <property type="entry name" value="NAD(P)-bd_dom_sf"/>
</dbReference>
<protein>
    <recommendedName>
        <fullName evidence="1">NAD-dependent epimerase/dehydratase domain-containing protein</fullName>
    </recommendedName>
</protein>
<dbReference type="Gene3D" id="3.40.50.720">
    <property type="entry name" value="NAD(P)-binding Rossmann-like Domain"/>
    <property type="match status" value="1"/>
</dbReference>
<evidence type="ECO:0000313" key="3">
    <source>
        <dbReference type="Proteomes" id="UP000019478"/>
    </source>
</evidence>
<reference evidence="2 3" key="1">
    <citation type="submission" date="2013-03" db="EMBL/GenBank/DDBJ databases">
        <title>The Genome Sequence of Capronia epimyces CBS 606.96.</title>
        <authorList>
            <consortium name="The Broad Institute Genomics Platform"/>
            <person name="Cuomo C."/>
            <person name="de Hoog S."/>
            <person name="Gorbushina A."/>
            <person name="Walker B."/>
            <person name="Young S.K."/>
            <person name="Zeng Q."/>
            <person name="Gargeya S."/>
            <person name="Fitzgerald M."/>
            <person name="Haas B."/>
            <person name="Abouelleil A."/>
            <person name="Allen A.W."/>
            <person name="Alvarado L."/>
            <person name="Arachchi H.M."/>
            <person name="Berlin A.M."/>
            <person name="Chapman S.B."/>
            <person name="Gainer-Dewar J."/>
            <person name="Goldberg J."/>
            <person name="Griggs A."/>
            <person name="Gujja S."/>
            <person name="Hansen M."/>
            <person name="Howarth C."/>
            <person name="Imamovic A."/>
            <person name="Ireland A."/>
            <person name="Larimer J."/>
            <person name="McCowan C."/>
            <person name="Murphy C."/>
            <person name="Pearson M."/>
            <person name="Poon T.W."/>
            <person name="Priest M."/>
            <person name="Roberts A."/>
            <person name="Saif S."/>
            <person name="Shea T."/>
            <person name="Sisk P."/>
            <person name="Sykes S."/>
            <person name="Wortman J."/>
            <person name="Nusbaum C."/>
            <person name="Birren B."/>
        </authorList>
    </citation>
    <scope>NUCLEOTIDE SEQUENCE [LARGE SCALE GENOMIC DNA]</scope>
    <source>
        <strain evidence="2 3">CBS 606.96</strain>
    </source>
</reference>
<dbReference type="AlphaFoldDB" id="W9YJ41"/>
<dbReference type="InterPro" id="IPR051783">
    <property type="entry name" value="NAD(P)-dependent_oxidoreduct"/>
</dbReference>
<dbReference type="PANTHER" id="PTHR48079:SF6">
    <property type="entry name" value="NAD(P)-BINDING DOMAIN-CONTAINING PROTEIN-RELATED"/>
    <property type="match status" value="1"/>
</dbReference>
<dbReference type="HOGENOM" id="CLU_007383_12_0_1"/>
<gene>
    <name evidence="2" type="ORF">A1O3_02337</name>
</gene>
<dbReference type="GO" id="GO:0005737">
    <property type="term" value="C:cytoplasm"/>
    <property type="evidence" value="ECO:0007669"/>
    <property type="project" value="TreeGrafter"/>
</dbReference>
<evidence type="ECO:0000313" key="2">
    <source>
        <dbReference type="EMBL" id="EXJ89271.1"/>
    </source>
</evidence>
<feature type="domain" description="NAD-dependent epimerase/dehydratase" evidence="1">
    <location>
        <begin position="5"/>
        <end position="241"/>
    </location>
</feature>
<dbReference type="Pfam" id="PF01370">
    <property type="entry name" value="Epimerase"/>
    <property type="match status" value="1"/>
</dbReference>
<dbReference type="InterPro" id="IPR001509">
    <property type="entry name" value="Epimerase_deHydtase"/>
</dbReference>
<keyword evidence="3" id="KW-1185">Reference proteome</keyword>
<dbReference type="SUPFAM" id="SSF51735">
    <property type="entry name" value="NAD(P)-binding Rossmann-fold domains"/>
    <property type="match status" value="1"/>
</dbReference>
<organism evidence="2 3">
    <name type="scientific">Capronia epimyces CBS 606.96</name>
    <dbReference type="NCBI Taxonomy" id="1182542"/>
    <lineage>
        <taxon>Eukaryota</taxon>
        <taxon>Fungi</taxon>
        <taxon>Dikarya</taxon>
        <taxon>Ascomycota</taxon>
        <taxon>Pezizomycotina</taxon>
        <taxon>Eurotiomycetes</taxon>
        <taxon>Chaetothyriomycetidae</taxon>
        <taxon>Chaetothyriales</taxon>
        <taxon>Herpotrichiellaceae</taxon>
        <taxon>Capronia</taxon>
    </lineage>
</organism>
<dbReference type="Proteomes" id="UP000019478">
    <property type="component" value="Unassembled WGS sequence"/>
</dbReference>
<proteinExistence type="predicted"/>
<comment type="caution">
    <text evidence="2">The sequence shown here is derived from an EMBL/GenBank/DDBJ whole genome shotgun (WGS) entry which is preliminary data.</text>
</comment>
<name>W9YJ41_9EURO</name>
<dbReference type="STRING" id="1182542.W9YJ41"/>
<sequence>MSHRILITGASGYLGGSLLARWGSVALPPYDRLYALVRTDEQAQAVKRYSAEPLRFEVNDDAAVREAIVNNKITIVYYLVDALSAKPQASFIKALAEVKETSGIDVHFLHTTGAKIFSSHAGAPTDRPLYDTEEDLYDIQKAQRPPVPLMQEAIDANNAVIERGEALGVRTYIFAPCIVYGKGEGFGNPISIQTVAIIKAGLGARRVYSLDAGRPTWPVCHVIDNSTLYLELLRAILAGKNPGSGKHGYYLASSGSVAWADLYAAIARSLAKRGLVDDPTVEQASDEGLAQMAAALGYPKELVHWALGGECTFTAKHGEQIGWKPQYPPHHILEAADDEVELVLSSLGH</sequence>
<dbReference type="GeneID" id="19166468"/>